<dbReference type="GeneID" id="97501600"/>
<evidence type="ECO:0000256" key="2">
    <source>
        <dbReference type="SAM" id="Phobius"/>
    </source>
</evidence>
<keyword evidence="4" id="KW-1185">Reference proteome</keyword>
<gene>
    <name evidence="3" type="ORF">BMOU_2007</name>
</gene>
<feature type="region of interest" description="Disordered" evidence="1">
    <location>
        <begin position="57"/>
        <end position="77"/>
    </location>
</feature>
<comment type="caution">
    <text evidence="3">The sequence shown here is derived from an EMBL/GenBank/DDBJ whole genome shotgun (WGS) entry which is preliminary data.</text>
</comment>
<keyword evidence="2" id="KW-0812">Transmembrane</keyword>
<organism evidence="3 4">
    <name type="scientific">Bifidobacterium moukalabense DSM 27321</name>
    <dbReference type="NCBI Taxonomy" id="1435051"/>
    <lineage>
        <taxon>Bacteria</taxon>
        <taxon>Bacillati</taxon>
        <taxon>Actinomycetota</taxon>
        <taxon>Actinomycetes</taxon>
        <taxon>Bifidobacteriales</taxon>
        <taxon>Bifidobacteriaceae</taxon>
        <taxon>Bifidobacterium</taxon>
    </lineage>
</organism>
<dbReference type="STRING" id="1435051.BMOU_2007"/>
<feature type="compositionally biased region" description="Polar residues" evidence="1">
    <location>
        <begin position="120"/>
        <end position="146"/>
    </location>
</feature>
<dbReference type="Pfam" id="PF20070">
    <property type="entry name" value="DUF6466"/>
    <property type="match status" value="1"/>
</dbReference>
<feature type="compositionally biased region" description="Polar residues" evidence="1">
    <location>
        <begin position="157"/>
        <end position="175"/>
    </location>
</feature>
<feature type="compositionally biased region" description="Low complexity" evidence="1">
    <location>
        <begin position="176"/>
        <end position="192"/>
    </location>
</feature>
<accession>W4N9H0</accession>
<evidence type="ECO:0000256" key="1">
    <source>
        <dbReference type="SAM" id="MobiDB-lite"/>
    </source>
</evidence>
<dbReference type="Proteomes" id="UP000019155">
    <property type="component" value="Unassembled WGS sequence"/>
</dbReference>
<name>W4N9H0_9BIFI</name>
<feature type="region of interest" description="Disordered" evidence="1">
    <location>
        <begin position="112"/>
        <end position="192"/>
    </location>
</feature>
<dbReference type="InterPro" id="IPR046314">
    <property type="entry name" value="DUF6466"/>
</dbReference>
<dbReference type="PATRIC" id="fig|1435051.3.peg.2000"/>
<feature type="transmembrane region" description="Helical" evidence="2">
    <location>
        <begin position="17"/>
        <end position="39"/>
    </location>
</feature>
<evidence type="ECO:0000313" key="4">
    <source>
        <dbReference type="Proteomes" id="UP000019155"/>
    </source>
</evidence>
<dbReference type="RefSeq" id="WP_034877232.1">
    <property type="nucleotide sequence ID" value="NZ_AZMV01000007.1"/>
</dbReference>
<sequence>MNTPSSRRARASLPVRVTLIAAAVVMIVIAALAVVNLIAANQYNQATQSLTENIKASQSQTPDLDKLGTQQQQTDAQFQDAASAGALLLPQLREAIAHNSAVSERLTKRISKKIKAAQDPQDSSAGTQDESSQNSTGKQKSGGSLTEEQRRKVEELLQQNTQSTTPESNTESSKGSTADQDSDSSSAQTKPW</sequence>
<keyword evidence="2" id="KW-0472">Membrane</keyword>
<protein>
    <submittedName>
        <fullName evidence="3">Cell surface protein</fullName>
    </submittedName>
</protein>
<reference evidence="3 4" key="1">
    <citation type="journal article" date="2014" name="Genome Announc.">
        <title>The Genome Sequence of Bifidobacterium moukalabense DSM 27321 Highlights the Close Phylogenetic Relatedness with the Bifidobacterium dentium Taxon.</title>
        <authorList>
            <person name="Lugli G.A."/>
            <person name="Duranti S."/>
            <person name="Milani C."/>
            <person name="Turroni F."/>
            <person name="Viappiani A."/>
            <person name="Mangifesta M."/>
            <person name="van Sinderen D."/>
            <person name="Ventura M."/>
        </authorList>
    </citation>
    <scope>NUCLEOTIDE SEQUENCE [LARGE SCALE GENOMIC DNA]</scope>
    <source>
        <strain evidence="3 4">DSM 27321</strain>
    </source>
</reference>
<dbReference type="eggNOG" id="ENOG5032A37">
    <property type="taxonomic scope" value="Bacteria"/>
</dbReference>
<evidence type="ECO:0000313" key="3">
    <source>
        <dbReference type="EMBL" id="ETY71141.1"/>
    </source>
</evidence>
<dbReference type="AlphaFoldDB" id="W4N9H0"/>
<dbReference type="EMBL" id="AZMV01000007">
    <property type="protein sequence ID" value="ETY71141.1"/>
    <property type="molecule type" value="Genomic_DNA"/>
</dbReference>
<proteinExistence type="predicted"/>
<keyword evidence="2" id="KW-1133">Transmembrane helix</keyword>